<dbReference type="Gene3D" id="1.20.1280.50">
    <property type="match status" value="1"/>
</dbReference>
<dbReference type="PROSITE" id="PS50181">
    <property type="entry name" value="FBOX"/>
    <property type="match status" value="1"/>
</dbReference>
<sequence length="195" mass="22278">MQLPVELSEQVLLQADPSTLVSLCGTSLQYRSICSGPSFWRIRFEQEGLPLLEEGSNAQEWIGIYQKAHRVAQLVEGYLEGEGERISFQQINLDELAKLAPWLTEAYINHQQQTQELLRQGQILEEEDAPKDLLDDIDAALAIIPEYSLILRHEGNTYALDALFHTPIERDYDYSTIVNNLTSDEAFDMLFTLLY</sequence>
<dbReference type="SUPFAM" id="SSF81383">
    <property type="entry name" value="F-box domain"/>
    <property type="match status" value="1"/>
</dbReference>
<evidence type="ECO:0000313" key="2">
    <source>
        <dbReference type="EMBL" id="SPN79267.1"/>
    </source>
</evidence>
<dbReference type="EMBL" id="LT994651">
    <property type="protein sequence ID" value="SPN79267.1"/>
    <property type="molecule type" value="Genomic_DNA"/>
</dbReference>
<name>A0A2R8FE34_9VIRU</name>
<keyword evidence="3" id="KW-1185">Reference proteome</keyword>
<dbReference type="InterPro" id="IPR036047">
    <property type="entry name" value="F-box-like_dom_sf"/>
</dbReference>
<accession>A0A2R8FE34</accession>
<protein>
    <submittedName>
        <fullName evidence="2">F-box domain-containing protein</fullName>
    </submittedName>
</protein>
<organism evidence="2">
    <name type="scientific">Brazilian cedratvirus IHUMI</name>
    <dbReference type="NCBI Taxonomy" id="2126980"/>
    <lineage>
        <taxon>Viruses</taxon>
        <taxon>Pithoviruses</taxon>
        <taxon>Orthocedratvirinae</taxon>
        <taxon>Alphacedratvirus</taxon>
        <taxon>Alphacedratvirus brasiliense</taxon>
    </lineage>
</organism>
<gene>
    <name evidence="2" type="ORF">BRZCDTV_249</name>
</gene>
<dbReference type="InterPro" id="IPR001810">
    <property type="entry name" value="F-box_dom"/>
</dbReference>
<proteinExistence type="predicted"/>
<reference evidence="2" key="1">
    <citation type="submission" date="2018-03" db="EMBL/GenBank/DDBJ databases">
        <authorList>
            <consortium name="Urmite Genomes"/>
        </authorList>
    </citation>
    <scope>NUCLEOTIDE SEQUENCE [LARGE SCALE GENOMIC DNA]</scope>
    <source>
        <strain evidence="2">IHUMI-27.7</strain>
    </source>
</reference>
<evidence type="ECO:0000313" key="3">
    <source>
        <dbReference type="Proteomes" id="UP000273054"/>
    </source>
</evidence>
<evidence type="ECO:0000259" key="1">
    <source>
        <dbReference type="PROSITE" id="PS50181"/>
    </source>
</evidence>
<feature type="domain" description="F-box" evidence="1">
    <location>
        <begin position="1"/>
        <end position="43"/>
    </location>
</feature>
<dbReference type="Proteomes" id="UP000273054">
    <property type="component" value="Segment"/>
</dbReference>